<proteinExistence type="predicted"/>
<name>A0A1E4SYA7_9ASCO</name>
<comment type="catalytic activity">
    <reaction evidence="9">
        <text>L-lysyl-[histone] + acetyl-CoA = N(6)-acetyl-L-lysyl-[histone] + CoA + H(+)</text>
        <dbReference type="Rhea" id="RHEA:21992"/>
        <dbReference type="Rhea" id="RHEA-COMP:9845"/>
        <dbReference type="Rhea" id="RHEA-COMP:11338"/>
        <dbReference type="ChEBI" id="CHEBI:15378"/>
        <dbReference type="ChEBI" id="CHEBI:29969"/>
        <dbReference type="ChEBI" id="CHEBI:57287"/>
        <dbReference type="ChEBI" id="CHEBI:57288"/>
        <dbReference type="ChEBI" id="CHEBI:61930"/>
        <dbReference type="EC" id="2.3.1.48"/>
    </reaction>
    <physiologicalReaction direction="left-to-right" evidence="9">
        <dbReference type="Rhea" id="RHEA:21993"/>
    </physiologicalReaction>
</comment>
<evidence type="ECO:0000256" key="8">
    <source>
        <dbReference type="ARBA" id="ARBA00023242"/>
    </source>
</evidence>
<dbReference type="OrthoDB" id="3361892at2759"/>
<dbReference type="Pfam" id="PF08214">
    <property type="entry name" value="HAT_KAT11"/>
    <property type="match status" value="1"/>
</dbReference>
<evidence type="ECO:0000256" key="4">
    <source>
        <dbReference type="ARBA" id="ARBA00022763"/>
    </source>
</evidence>
<dbReference type="GO" id="GO:0005634">
    <property type="term" value="C:nucleus"/>
    <property type="evidence" value="ECO:0007669"/>
    <property type="project" value="UniProtKB-SubCell"/>
</dbReference>
<dbReference type="EC" id="2.3.1.48" evidence="2"/>
<dbReference type="PANTHER" id="PTHR31571">
    <property type="entry name" value="ALTERED INHERITANCE OF MITOCHONDRIA PROTEIN 6"/>
    <property type="match status" value="1"/>
</dbReference>
<feature type="compositionally biased region" description="Polar residues" evidence="10">
    <location>
        <begin position="461"/>
        <end position="472"/>
    </location>
</feature>
<evidence type="ECO:0000256" key="2">
    <source>
        <dbReference type="ARBA" id="ARBA00013184"/>
    </source>
</evidence>
<evidence type="ECO:0000256" key="10">
    <source>
        <dbReference type="SAM" id="MobiDB-lite"/>
    </source>
</evidence>
<evidence type="ECO:0000256" key="1">
    <source>
        <dbReference type="ARBA" id="ARBA00004123"/>
    </source>
</evidence>
<evidence type="ECO:0000256" key="3">
    <source>
        <dbReference type="ARBA" id="ARBA00022679"/>
    </source>
</evidence>
<reference evidence="12" key="1">
    <citation type="submission" date="2016-04" db="EMBL/GenBank/DDBJ databases">
        <title>Comparative genomics of biotechnologically important yeasts.</title>
        <authorList>
            <consortium name="DOE Joint Genome Institute"/>
            <person name="Riley R."/>
            <person name="Haridas S."/>
            <person name="Wolfe K.H."/>
            <person name="Lopes M.R."/>
            <person name="Hittinger C.T."/>
            <person name="Goker M."/>
            <person name="Salamov A."/>
            <person name="Wisecaver J."/>
            <person name="Long T.M."/>
            <person name="Aerts A.L."/>
            <person name="Barry K."/>
            <person name="Choi C."/>
            <person name="Clum A."/>
            <person name="Coughlan A.Y."/>
            <person name="Deshpande S."/>
            <person name="Douglass A.P."/>
            <person name="Hanson S.J."/>
            <person name="Klenk H.-P."/>
            <person name="Labutti K."/>
            <person name="Lapidus A."/>
            <person name="Lindquist E."/>
            <person name="Lipzen A."/>
            <person name="Meier-Kolthoff J.P."/>
            <person name="Ohm R.A."/>
            <person name="Otillar R.P."/>
            <person name="Pangilinan J."/>
            <person name="Peng Y."/>
            <person name="Rokas A."/>
            <person name="Rosa C.A."/>
            <person name="Scheuner C."/>
            <person name="Sibirny A.A."/>
            <person name="Slot J.C."/>
            <person name="Stielow J.B."/>
            <person name="Sun H."/>
            <person name="Kurtzman C.P."/>
            <person name="Blackwell M."/>
            <person name="Grigoriev I.V."/>
            <person name="Jeffries T.W."/>
        </authorList>
    </citation>
    <scope>NUCLEOTIDE SEQUENCE [LARGE SCALE GENOMIC DNA]</scope>
    <source>
        <strain evidence="12">NRRL YB-2248</strain>
    </source>
</reference>
<keyword evidence="8" id="KW-0539">Nucleus</keyword>
<evidence type="ECO:0000313" key="12">
    <source>
        <dbReference type="Proteomes" id="UP000094801"/>
    </source>
</evidence>
<dbReference type="AlphaFoldDB" id="A0A1E4SYA7"/>
<dbReference type="InterPro" id="IPR016849">
    <property type="entry name" value="Rtt109"/>
</dbReference>
<dbReference type="SMART" id="SM01250">
    <property type="entry name" value="KAT11"/>
    <property type="match status" value="1"/>
</dbReference>
<comment type="subcellular location">
    <subcellularLocation>
        <location evidence="1">Nucleus</location>
    </subcellularLocation>
</comment>
<keyword evidence="7" id="KW-0804">Transcription</keyword>
<dbReference type="GO" id="GO:0006355">
    <property type="term" value="P:regulation of DNA-templated transcription"/>
    <property type="evidence" value="ECO:0007669"/>
    <property type="project" value="InterPro"/>
</dbReference>
<dbReference type="PANTHER" id="PTHR31571:SF2">
    <property type="entry name" value="HISTONE ACETYLTRANSFERASE RTT109"/>
    <property type="match status" value="1"/>
</dbReference>
<evidence type="ECO:0000313" key="11">
    <source>
        <dbReference type="EMBL" id="ODV84464.1"/>
    </source>
</evidence>
<dbReference type="InterPro" id="IPR051236">
    <property type="entry name" value="HAT_RTT109-like"/>
</dbReference>
<feature type="region of interest" description="Disordered" evidence="10">
    <location>
        <begin position="410"/>
        <end position="472"/>
    </location>
</feature>
<protein>
    <recommendedName>
        <fullName evidence="2">histone acetyltransferase</fullName>
        <ecNumber evidence="2">2.3.1.48</ecNumber>
    </recommendedName>
</protein>
<organism evidence="11 12">
    <name type="scientific">[Candida] arabinofermentans NRRL YB-2248</name>
    <dbReference type="NCBI Taxonomy" id="983967"/>
    <lineage>
        <taxon>Eukaryota</taxon>
        <taxon>Fungi</taxon>
        <taxon>Dikarya</taxon>
        <taxon>Ascomycota</taxon>
        <taxon>Saccharomycotina</taxon>
        <taxon>Pichiomycetes</taxon>
        <taxon>Pichiales</taxon>
        <taxon>Pichiaceae</taxon>
        <taxon>Ogataea</taxon>
        <taxon>Ogataea/Candida clade</taxon>
    </lineage>
</organism>
<dbReference type="EMBL" id="KV453856">
    <property type="protein sequence ID" value="ODV84464.1"/>
    <property type="molecule type" value="Genomic_DNA"/>
</dbReference>
<keyword evidence="4" id="KW-0227">DNA damage</keyword>
<evidence type="ECO:0000256" key="5">
    <source>
        <dbReference type="ARBA" id="ARBA00022990"/>
    </source>
</evidence>
<keyword evidence="6" id="KW-0805">Transcription regulation</keyword>
<keyword evidence="3" id="KW-0808">Transferase</keyword>
<dbReference type="GO" id="GO:0006974">
    <property type="term" value="P:DNA damage response"/>
    <property type="evidence" value="ECO:0007669"/>
    <property type="project" value="UniProtKB-KW"/>
</dbReference>
<keyword evidence="12" id="KW-1185">Reference proteome</keyword>
<dbReference type="PROSITE" id="PS51728">
    <property type="entry name" value="RTT109_HAT"/>
    <property type="match status" value="1"/>
</dbReference>
<evidence type="ECO:0000256" key="6">
    <source>
        <dbReference type="ARBA" id="ARBA00023015"/>
    </source>
</evidence>
<dbReference type="STRING" id="983967.A0A1E4SYA7"/>
<accession>A0A1E4SYA7</accession>
<dbReference type="GO" id="GO:0032931">
    <property type="term" value="F:histone H3K56 acetyltransferase activity"/>
    <property type="evidence" value="ECO:0007669"/>
    <property type="project" value="TreeGrafter"/>
</dbReference>
<sequence length="472" mass="54136">MEESIECQLKNALPKSLLPYQVIHLQTIPKETHPLIQKPTREKQTTVKIIHFITLFHNEIPILAVELYVYLRIFNDGESIDRTIYVSKADTTGLSSKIKIKVSAILSIFLKWVITYPITNYISNLKFKKEYIVNLKPHKPFKSPVQRSLHILSERYKKDGGDVNYGMPVEQPSKRLTISSEKVGILESQGVVSTRVVLFTRAEPQYLFPESSKNPGKHVLTDDQLLKWWLKLLNGCINSTFQKISKKSLNILNAESRQISKFFPSNDWTVGDVYSRDDNKGELAVYNIPLLPDDPKGRFLEHLVVENRIKKVKLRQFWTELSIRQEFRLGMVVGLIGIQGIAKTTDNNKSNNDNYILKLDKKKFKKLKELIAGVDYSDTTCQTQVFKDVIEAMDNLKLDQSCILRCLGNDSQTKSQPQPQPLVATPTKSINIMSVRSKKRKTDQDQDQDHESQKPAYTAINDLTSMIKSRKK</sequence>
<evidence type="ECO:0000256" key="7">
    <source>
        <dbReference type="ARBA" id="ARBA00023163"/>
    </source>
</evidence>
<keyword evidence="5" id="KW-0007">Acetylation</keyword>
<evidence type="ECO:0000256" key="9">
    <source>
        <dbReference type="ARBA" id="ARBA00048940"/>
    </source>
</evidence>
<gene>
    <name evidence="11" type="ORF">CANARDRAFT_29010</name>
</gene>
<feature type="compositionally biased region" description="Basic and acidic residues" evidence="10">
    <location>
        <begin position="442"/>
        <end position="453"/>
    </location>
</feature>
<dbReference type="InterPro" id="IPR013178">
    <property type="entry name" value="Histone_AcTrfase_Rtt109/CBP"/>
</dbReference>
<dbReference type="Proteomes" id="UP000094801">
    <property type="component" value="Unassembled WGS sequence"/>
</dbReference>